<accession>H8KM83</accession>
<proteinExistence type="predicted"/>
<organism evidence="3 4">
    <name type="scientific">Solitalea canadensis (strain ATCC 29591 / DSM 3403 / JCM 21819 / LMG 8368 / NBRC 15130 / NCIMB 12057 / USAM 9D)</name>
    <name type="common">Flexibacter canadensis</name>
    <dbReference type="NCBI Taxonomy" id="929556"/>
    <lineage>
        <taxon>Bacteria</taxon>
        <taxon>Pseudomonadati</taxon>
        <taxon>Bacteroidota</taxon>
        <taxon>Sphingobacteriia</taxon>
        <taxon>Sphingobacteriales</taxon>
        <taxon>Sphingobacteriaceae</taxon>
        <taxon>Solitalea</taxon>
    </lineage>
</organism>
<evidence type="ECO:0000313" key="3">
    <source>
        <dbReference type="EMBL" id="AFD09265.1"/>
    </source>
</evidence>
<protein>
    <submittedName>
        <fullName evidence="3">Uncharacterized protein</fullName>
    </submittedName>
</protein>
<dbReference type="AlphaFoldDB" id="H8KM83"/>
<dbReference type="KEGG" id="scn:Solca_4275"/>
<gene>
    <name evidence="3" type="ordered locus">Solca_4275</name>
</gene>
<dbReference type="EMBL" id="CP003349">
    <property type="protein sequence ID" value="AFD09265.1"/>
    <property type="molecule type" value="Genomic_DNA"/>
</dbReference>
<keyword evidence="2" id="KW-0732">Signal</keyword>
<reference evidence="3" key="1">
    <citation type="submission" date="2012-02" db="EMBL/GenBank/DDBJ databases">
        <title>The complete genome of Solitalea canadensis DSM 3403.</title>
        <authorList>
            <consortium name="US DOE Joint Genome Institute (JGI-PGF)"/>
            <person name="Lucas S."/>
            <person name="Copeland A."/>
            <person name="Lapidus A."/>
            <person name="Glavina del Rio T."/>
            <person name="Dalin E."/>
            <person name="Tice H."/>
            <person name="Bruce D."/>
            <person name="Goodwin L."/>
            <person name="Pitluck S."/>
            <person name="Peters L."/>
            <person name="Ovchinnikova G."/>
            <person name="Lu M."/>
            <person name="Kyrpides N."/>
            <person name="Mavromatis K."/>
            <person name="Ivanova N."/>
            <person name="Brettin T."/>
            <person name="Detter J.C."/>
            <person name="Han C."/>
            <person name="Larimer F."/>
            <person name="Land M."/>
            <person name="Hauser L."/>
            <person name="Markowitz V."/>
            <person name="Cheng J.-F."/>
            <person name="Hugenholtz P."/>
            <person name="Woyke T."/>
            <person name="Wu D."/>
            <person name="Spring S."/>
            <person name="Schroeder M."/>
            <person name="Kopitz M."/>
            <person name="Brambilla E."/>
            <person name="Klenk H.-P."/>
            <person name="Eisen J.A."/>
        </authorList>
    </citation>
    <scope>NUCLEOTIDE SEQUENCE</scope>
    <source>
        <strain evidence="3">DSM 3403</strain>
    </source>
</reference>
<dbReference type="STRING" id="929556.Solca_4275"/>
<name>H8KM83_SOLCM</name>
<evidence type="ECO:0000313" key="4">
    <source>
        <dbReference type="Proteomes" id="UP000007590"/>
    </source>
</evidence>
<dbReference type="PROSITE" id="PS51257">
    <property type="entry name" value="PROKAR_LIPOPROTEIN"/>
    <property type="match status" value="1"/>
</dbReference>
<keyword evidence="4" id="KW-1185">Reference proteome</keyword>
<dbReference type="Proteomes" id="UP000007590">
    <property type="component" value="Chromosome"/>
</dbReference>
<sequence length="171" mass="19154">MTHKKLLLVSILAIACSCQNLGNKQAQESANNATKTDSSTKSLSQPVDENTTQISAQDSLFDDGSIPTSWANAGFNNSTDFKHFLIKFKDWVKTDNQDSIAAHIKFPLKNVNSVAAFKHKYVDLFDTTLKKTIEEQRLDRIFRNTDGAMIGNGVIWFSESNNNYYIIAINK</sequence>
<dbReference type="HOGENOM" id="CLU_1561858_0_0_10"/>
<dbReference type="OrthoDB" id="116695at2"/>
<evidence type="ECO:0000256" key="2">
    <source>
        <dbReference type="SAM" id="SignalP"/>
    </source>
</evidence>
<feature type="region of interest" description="Disordered" evidence="1">
    <location>
        <begin position="25"/>
        <end position="49"/>
    </location>
</feature>
<feature type="chain" id="PRO_5003615080" evidence="2">
    <location>
        <begin position="23"/>
        <end position="171"/>
    </location>
</feature>
<dbReference type="RefSeq" id="WP_014682487.1">
    <property type="nucleotide sequence ID" value="NC_017770.1"/>
</dbReference>
<feature type="signal peptide" evidence="2">
    <location>
        <begin position="1"/>
        <end position="22"/>
    </location>
</feature>
<evidence type="ECO:0000256" key="1">
    <source>
        <dbReference type="SAM" id="MobiDB-lite"/>
    </source>
</evidence>